<evidence type="ECO:0000256" key="1">
    <source>
        <dbReference type="ARBA" id="ARBA00004141"/>
    </source>
</evidence>
<feature type="transmembrane region" description="Helical" evidence="6">
    <location>
        <begin position="96"/>
        <end position="120"/>
    </location>
</feature>
<dbReference type="InterPro" id="IPR011992">
    <property type="entry name" value="EF-hand-dom_pair"/>
</dbReference>
<organism evidence="8 9">
    <name type="scientific">Prorocentrum cordatum</name>
    <dbReference type="NCBI Taxonomy" id="2364126"/>
    <lineage>
        <taxon>Eukaryota</taxon>
        <taxon>Sar</taxon>
        <taxon>Alveolata</taxon>
        <taxon>Dinophyceae</taxon>
        <taxon>Prorocentrales</taxon>
        <taxon>Prorocentraceae</taxon>
        <taxon>Prorocentrum</taxon>
    </lineage>
</organism>
<feature type="transmembrane region" description="Helical" evidence="6">
    <location>
        <begin position="21"/>
        <end position="45"/>
    </location>
</feature>
<keyword evidence="9" id="KW-1185">Reference proteome</keyword>
<dbReference type="EMBL" id="CAUYUJ010014328">
    <property type="protein sequence ID" value="CAK0839837.1"/>
    <property type="molecule type" value="Genomic_DNA"/>
</dbReference>
<evidence type="ECO:0000313" key="9">
    <source>
        <dbReference type="Proteomes" id="UP001189429"/>
    </source>
</evidence>
<dbReference type="Proteomes" id="UP001189429">
    <property type="component" value="Unassembled WGS sequence"/>
</dbReference>
<dbReference type="PROSITE" id="PS00018">
    <property type="entry name" value="EF_HAND_1"/>
    <property type="match status" value="1"/>
</dbReference>
<comment type="caution">
    <text evidence="8">The sequence shown here is derived from an EMBL/GenBank/DDBJ whole genome shotgun (WGS) entry which is preliminary data.</text>
</comment>
<evidence type="ECO:0000256" key="5">
    <source>
        <dbReference type="ARBA" id="ARBA00023136"/>
    </source>
</evidence>
<keyword evidence="2 6" id="KW-0812">Transmembrane</keyword>
<dbReference type="PROSITE" id="PS50222">
    <property type="entry name" value="EF_HAND_2"/>
    <property type="match status" value="1"/>
</dbReference>
<evidence type="ECO:0000256" key="4">
    <source>
        <dbReference type="ARBA" id="ARBA00022989"/>
    </source>
</evidence>
<accession>A0ABN9T4D3</accession>
<evidence type="ECO:0000256" key="6">
    <source>
        <dbReference type="SAM" id="Phobius"/>
    </source>
</evidence>
<dbReference type="Gene3D" id="1.10.238.10">
    <property type="entry name" value="EF-hand"/>
    <property type="match status" value="1"/>
</dbReference>
<sequence length="263" mass="29663">MLRFLPELMIMIKGMVTAASTVSYTLGLLLVITYVFAIMLTQLTMPKYDDDDLHVSYIHVTYFEGVAKSMYSLIIYATFLDNLADFCGAIKEESSLCLAVVTVFVGLANLTVMNMLIGVLCEVISAVAQEEKEQLITDKVHEKFRDIVKQIDQDNDNMLSWNEFIKIMDVPEAVAQLDSVGVDPEGMIDFAQDWFQEDGQPKAITFKEFMDIVLDLRGTQIATLKDLMTMQKHVNGKFSALKGRLETIDRVLEDCLDEDTGNR</sequence>
<dbReference type="Gene3D" id="1.10.287.70">
    <property type="match status" value="1"/>
</dbReference>
<feature type="domain" description="EF-hand" evidence="7">
    <location>
        <begin position="139"/>
        <end position="174"/>
    </location>
</feature>
<protein>
    <recommendedName>
        <fullName evidence="7">EF-hand domain-containing protein</fullName>
    </recommendedName>
</protein>
<evidence type="ECO:0000313" key="8">
    <source>
        <dbReference type="EMBL" id="CAK0839837.1"/>
    </source>
</evidence>
<evidence type="ECO:0000256" key="2">
    <source>
        <dbReference type="ARBA" id="ARBA00022692"/>
    </source>
</evidence>
<feature type="transmembrane region" description="Helical" evidence="6">
    <location>
        <begin position="65"/>
        <end position="84"/>
    </location>
</feature>
<name>A0ABN9T4D3_9DINO</name>
<gene>
    <name evidence="8" type="ORF">PCOR1329_LOCUS35426</name>
</gene>
<dbReference type="InterPro" id="IPR005821">
    <property type="entry name" value="Ion_trans_dom"/>
</dbReference>
<dbReference type="InterPro" id="IPR018247">
    <property type="entry name" value="EF_Hand_1_Ca_BS"/>
</dbReference>
<keyword evidence="5 6" id="KW-0472">Membrane</keyword>
<comment type="subcellular location">
    <subcellularLocation>
        <location evidence="1">Membrane</location>
        <topology evidence="1">Multi-pass membrane protein</topology>
    </subcellularLocation>
</comment>
<evidence type="ECO:0000259" key="7">
    <source>
        <dbReference type="PROSITE" id="PS50222"/>
    </source>
</evidence>
<dbReference type="Pfam" id="PF00520">
    <property type="entry name" value="Ion_trans"/>
    <property type="match status" value="1"/>
</dbReference>
<keyword evidence="4 6" id="KW-1133">Transmembrane helix</keyword>
<proteinExistence type="predicted"/>
<keyword evidence="3" id="KW-0106">Calcium</keyword>
<reference evidence="8" key="1">
    <citation type="submission" date="2023-10" db="EMBL/GenBank/DDBJ databases">
        <authorList>
            <person name="Chen Y."/>
            <person name="Shah S."/>
            <person name="Dougan E. K."/>
            <person name="Thang M."/>
            <person name="Chan C."/>
        </authorList>
    </citation>
    <scope>NUCLEOTIDE SEQUENCE [LARGE SCALE GENOMIC DNA]</scope>
</reference>
<dbReference type="InterPro" id="IPR002048">
    <property type="entry name" value="EF_hand_dom"/>
</dbReference>
<evidence type="ECO:0000256" key="3">
    <source>
        <dbReference type="ARBA" id="ARBA00022837"/>
    </source>
</evidence>
<dbReference type="SUPFAM" id="SSF47473">
    <property type="entry name" value="EF-hand"/>
    <property type="match status" value="1"/>
</dbReference>